<dbReference type="Proteomes" id="UP000319941">
    <property type="component" value="Unassembled WGS sequence"/>
</dbReference>
<evidence type="ECO:0000313" key="3">
    <source>
        <dbReference type="EMBL" id="TVU71198.1"/>
    </source>
</evidence>
<gene>
    <name evidence="3" type="ORF">FQP86_06610</name>
</gene>
<dbReference type="GO" id="GO:0015288">
    <property type="term" value="F:porin activity"/>
    <property type="evidence" value="ECO:0007669"/>
    <property type="project" value="TreeGrafter"/>
</dbReference>
<dbReference type="STRING" id="553385.GCA_000591415_02127"/>
<accession>A0A558HQ37</accession>
<dbReference type="OrthoDB" id="5817226at2"/>
<dbReference type="PANTHER" id="PTHR38105:SF5">
    <property type="entry name" value="OUTER MEMBRANE PROTEIN"/>
    <property type="match status" value="1"/>
</dbReference>
<dbReference type="InterPro" id="IPR009331">
    <property type="entry name" value="Oligogalacturonate-sp_porin"/>
</dbReference>
<dbReference type="AlphaFoldDB" id="A0A558HQ37"/>
<dbReference type="EMBL" id="VNFH01000004">
    <property type="protein sequence ID" value="TVU71198.1"/>
    <property type="molecule type" value="Genomic_DNA"/>
</dbReference>
<reference evidence="3 4" key="1">
    <citation type="submission" date="2019-07" db="EMBL/GenBank/DDBJ databases">
        <title>Diversity of Bacteria from Kongsfjorden, Arctic.</title>
        <authorList>
            <person name="Yu Y."/>
        </authorList>
    </citation>
    <scope>NUCLEOTIDE SEQUENCE [LARGE SCALE GENOMIC DNA]</scope>
    <source>
        <strain evidence="3 4">SM1923</strain>
    </source>
</reference>
<comment type="caution">
    <text evidence="3">The sequence shown here is derived from an EMBL/GenBank/DDBJ whole genome shotgun (WGS) entry which is preliminary data.</text>
</comment>
<dbReference type="GO" id="GO:0015772">
    <property type="term" value="P:oligosaccharide transport"/>
    <property type="evidence" value="ECO:0007669"/>
    <property type="project" value="TreeGrafter"/>
</dbReference>
<dbReference type="GO" id="GO:0009279">
    <property type="term" value="C:cell outer membrane"/>
    <property type="evidence" value="ECO:0007669"/>
    <property type="project" value="TreeGrafter"/>
</dbReference>
<dbReference type="Gene3D" id="2.40.160.40">
    <property type="entry name" value="monomeric porin ompg"/>
    <property type="match status" value="1"/>
</dbReference>
<name>A0A558HQ37_9GAMM</name>
<dbReference type="Pfam" id="PF06178">
    <property type="entry name" value="KdgM"/>
    <property type="match status" value="1"/>
</dbReference>
<evidence type="ECO:0000256" key="2">
    <source>
        <dbReference type="SAM" id="SignalP"/>
    </source>
</evidence>
<sequence>MRFAMKYYNNIALTIAGLMLATSAQAVTLDIRHEYKHHTDQHGTRVKVSDSIDNFYYGLEAKFAADKEDDGSQSAMGNLERGDTEIDWGFKFNLGENWYIQPGMPIAFGDKKNTIKPQLRIGYRASSIPLTTALRYRREYSSYSEDSSDDYEQNKITFTMSYKDGKNKYWLEANYLRNEDKDIYNNTRENYDYILGAGRRIGSWFPYMEFADVSSSSSSDTRQLKSRVGIKYYY</sequence>
<dbReference type="InterPro" id="IPR053713">
    <property type="entry name" value="Bact_OM_Channel_sf"/>
</dbReference>
<organism evidence="3 4">
    <name type="scientific">Cobetia crustatorum</name>
    <dbReference type="NCBI Taxonomy" id="553385"/>
    <lineage>
        <taxon>Bacteria</taxon>
        <taxon>Pseudomonadati</taxon>
        <taxon>Pseudomonadota</taxon>
        <taxon>Gammaproteobacteria</taxon>
        <taxon>Oceanospirillales</taxon>
        <taxon>Halomonadaceae</taxon>
        <taxon>Cobetia</taxon>
    </lineage>
</organism>
<keyword evidence="1 2" id="KW-0732">Signal</keyword>
<evidence type="ECO:0000313" key="4">
    <source>
        <dbReference type="Proteomes" id="UP000319941"/>
    </source>
</evidence>
<protein>
    <submittedName>
        <fullName evidence="3">N-acetylneuraminic acid outer membrane channel protein NanC</fullName>
    </submittedName>
</protein>
<keyword evidence="4" id="KW-1185">Reference proteome</keyword>
<feature type="signal peptide" evidence="2">
    <location>
        <begin position="1"/>
        <end position="26"/>
    </location>
</feature>
<proteinExistence type="predicted"/>
<evidence type="ECO:0000256" key="1">
    <source>
        <dbReference type="ARBA" id="ARBA00022729"/>
    </source>
</evidence>
<feature type="chain" id="PRO_5022056781" evidence="2">
    <location>
        <begin position="27"/>
        <end position="234"/>
    </location>
</feature>
<dbReference type="PANTHER" id="PTHR38105">
    <property type="entry name" value="OUTER MEMBRANE PROTEIN-RELATED-RELATED"/>
    <property type="match status" value="1"/>
</dbReference>